<reference evidence="1 2" key="1">
    <citation type="journal article" date="2018" name="PLoS Genet.">
        <title>Population sequencing reveals clonal diversity and ancestral inbreeding in the grapevine cultivar Chardonnay.</title>
        <authorList>
            <person name="Roach M.J."/>
            <person name="Johnson D.L."/>
            <person name="Bohlmann J."/>
            <person name="van Vuuren H.J."/>
            <person name="Jones S.J."/>
            <person name="Pretorius I.S."/>
            <person name="Schmidt S.A."/>
            <person name="Borneman A.R."/>
        </authorList>
    </citation>
    <scope>NUCLEOTIDE SEQUENCE [LARGE SCALE GENOMIC DNA]</scope>
    <source>
        <strain evidence="2">cv. Chardonnay</strain>
        <tissue evidence="1">Leaf</tissue>
    </source>
</reference>
<protein>
    <submittedName>
        <fullName evidence="1">Uncharacterized protein</fullName>
    </submittedName>
</protein>
<evidence type="ECO:0000313" key="1">
    <source>
        <dbReference type="EMBL" id="RVW19067.1"/>
    </source>
</evidence>
<proteinExistence type="predicted"/>
<accession>A0A438C733</accession>
<dbReference type="AlphaFoldDB" id="A0A438C733"/>
<organism evidence="1 2">
    <name type="scientific">Vitis vinifera</name>
    <name type="common">Grape</name>
    <dbReference type="NCBI Taxonomy" id="29760"/>
    <lineage>
        <taxon>Eukaryota</taxon>
        <taxon>Viridiplantae</taxon>
        <taxon>Streptophyta</taxon>
        <taxon>Embryophyta</taxon>
        <taxon>Tracheophyta</taxon>
        <taxon>Spermatophyta</taxon>
        <taxon>Magnoliopsida</taxon>
        <taxon>eudicotyledons</taxon>
        <taxon>Gunneridae</taxon>
        <taxon>Pentapetalae</taxon>
        <taxon>rosids</taxon>
        <taxon>Vitales</taxon>
        <taxon>Vitaceae</taxon>
        <taxon>Viteae</taxon>
        <taxon>Vitis</taxon>
    </lineage>
</organism>
<dbReference type="EMBL" id="QGNW01002503">
    <property type="protein sequence ID" value="RVW19067.1"/>
    <property type="molecule type" value="Genomic_DNA"/>
</dbReference>
<dbReference type="Proteomes" id="UP000288805">
    <property type="component" value="Unassembled WGS sequence"/>
</dbReference>
<name>A0A438C733_VITVI</name>
<evidence type="ECO:0000313" key="2">
    <source>
        <dbReference type="Proteomes" id="UP000288805"/>
    </source>
</evidence>
<gene>
    <name evidence="1" type="ORF">CK203_087660</name>
</gene>
<comment type="caution">
    <text evidence="1">The sequence shown here is derived from an EMBL/GenBank/DDBJ whole genome shotgun (WGS) entry which is preliminary data.</text>
</comment>
<sequence length="128" mass="14085">MCRGNDHLAWKRPFFSETCRGLRTVGGVDLGSASWIRVKGGHNQSWTDDGWAVGLIGSSLGECASQTEVAPPSAMVVVPTSEDAHVRIDRLEQRMRQLRLSDGGMVWDDFDGLLVASLPAKFRMPEIE</sequence>